<comment type="caution">
    <text evidence="4">The sequence shown here is derived from an EMBL/GenBank/DDBJ whole genome shotgun (WGS) entry which is preliminary data.</text>
</comment>
<keyword evidence="2" id="KW-0472">Membrane</keyword>
<evidence type="ECO:0000313" key="4">
    <source>
        <dbReference type="EMBL" id="EYF05829.1"/>
    </source>
</evidence>
<feature type="domain" description="Sulfatase-modifying factor enzyme-like" evidence="3">
    <location>
        <begin position="31"/>
        <end position="282"/>
    </location>
</feature>
<dbReference type="Gene3D" id="3.90.1580.10">
    <property type="entry name" value="paralog of FGE (formylglycine-generating enzyme)"/>
    <property type="match status" value="1"/>
</dbReference>
<feature type="region of interest" description="Disordered" evidence="1">
    <location>
        <begin position="439"/>
        <end position="464"/>
    </location>
</feature>
<feature type="compositionally biased region" description="Gly residues" evidence="1">
    <location>
        <begin position="444"/>
        <end position="457"/>
    </location>
</feature>
<feature type="compositionally biased region" description="Low complexity" evidence="1">
    <location>
        <begin position="484"/>
        <end position="494"/>
    </location>
</feature>
<evidence type="ECO:0000256" key="2">
    <source>
        <dbReference type="SAM" id="Phobius"/>
    </source>
</evidence>
<dbReference type="InterPro" id="IPR016187">
    <property type="entry name" value="CTDL_fold"/>
</dbReference>
<keyword evidence="2" id="KW-1133">Transmembrane helix</keyword>
<feature type="compositionally biased region" description="Low complexity" evidence="1">
    <location>
        <begin position="228"/>
        <end position="239"/>
    </location>
</feature>
<dbReference type="STRING" id="1192034.CAP_2830"/>
<dbReference type="Proteomes" id="UP000019678">
    <property type="component" value="Unassembled WGS sequence"/>
</dbReference>
<feature type="region of interest" description="Disordered" evidence="1">
    <location>
        <begin position="36"/>
        <end position="57"/>
    </location>
</feature>
<feature type="region of interest" description="Disordered" evidence="1">
    <location>
        <begin position="294"/>
        <end position="324"/>
    </location>
</feature>
<protein>
    <recommendedName>
        <fullName evidence="3">Sulfatase-modifying factor enzyme-like domain-containing protein</fullName>
    </recommendedName>
</protein>
<dbReference type="PANTHER" id="PTHR23150:SF19">
    <property type="entry name" value="FORMYLGLYCINE-GENERATING ENZYME"/>
    <property type="match status" value="1"/>
</dbReference>
<dbReference type="eggNOG" id="COG1262">
    <property type="taxonomic scope" value="Bacteria"/>
</dbReference>
<evidence type="ECO:0000256" key="1">
    <source>
        <dbReference type="SAM" id="MobiDB-lite"/>
    </source>
</evidence>
<keyword evidence="2" id="KW-0812">Transmembrane</keyword>
<gene>
    <name evidence="4" type="ORF">CAP_2830</name>
</gene>
<feature type="region of interest" description="Disordered" evidence="1">
    <location>
        <begin position="480"/>
        <end position="504"/>
    </location>
</feature>
<dbReference type="InterPro" id="IPR042095">
    <property type="entry name" value="SUMF_sf"/>
</dbReference>
<proteinExistence type="predicted"/>
<keyword evidence="5" id="KW-1185">Reference proteome</keyword>
<evidence type="ECO:0000313" key="5">
    <source>
        <dbReference type="Proteomes" id="UP000019678"/>
    </source>
</evidence>
<feature type="region of interest" description="Disordered" evidence="1">
    <location>
        <begin position="228"/>
        <end position="277"/>
    </location>
</feature>
<feature type="transmembrane region" description="Helical" evidence="2">
    <location>
        <begin position="332"/>
        <end position="356"/>
    </location>
</feature>
<dbReference type="GO" id="GO:0120147">
    <property type="term" value="F:formylglycine-generating oxidase activity"/>
    <property type="evidence" value="ECO:0007669"/>
    <property type="project" value="TreeGrafter"/>
</dbReference>
<dbReference type="EMBL" id="ASRX01000020">
    <property type="protein sequence ID" value="EYF05829.1"/>
    <property type="molecule type" value="Genomic_DNA"/>
</dbReference>
<feature type="compositionally biased region" description="Polar residues" evidence="1">
    <location>
        <begin position="297"/>
        <end position="307"/>
    </location>
</feature>
<dbReference type="PANTHER" id="PTHR23150">
    <property type="entry name" value="SULFATASE MODIFYING FACTOR 1, 2"/>
    <property type="match status" value="1"/>
</dbReference>
<evidence type="ECO:0000259" key="3">
    <source>
        <dbReference type="Pfam" id="PF03781"/>
    </source>
</evidence>
<dbReference type="SUPFAM" id="SSF56436">
    <property type="entry name" value="C-type lectin-like"/>
    <property type="match status" value="1"/>
</dbReference>
<accession>A0A017T9B0</accession>
<reference evidence="4 5" key="1">
    <citation type="submission" date="2013-05" db="EMBL/GenBank/DDBJ databases">
        <title>Genome assembly of Chondromyces apiculatus DSM 436.</title>
        <authorList>
            <person name="Sharma G."/>
            <person name="Khatri I."/>
            <person name="Kaur C."/>
            <person name="Mayilraj S."/>
            <person name="Subramanian S."/>
        </authorList>
    </citation>
    <scope>NUCLEOTIDE SEQUENCE [LARGE SCALE GENOMIC DNA]</scope>
    <source>
        <strain evidence="4 5">DSM 436</strain>
    </source>
</reference>
<dbReference type="InterPro" id="IPR005532">
    <property type="entry name" value="SUMF_dom"/>
</dbReference>
<feature type="compositionally biased region" description="Basic and acidic residues" evidence="1">
    <location>
        <begin position="44"/>
        <end position="56"/>
    </location>
</feature>
<sequence length="504" mass="52849">MLSAATVAAAVAPATAQKATTLDLGGVPLEMRRVSKGSFAQGSPEREPGRESDEAPRQVTLSLDLDVGIYPVTRGQFTRFVQDTAYRTEAELGTSGGFGWNGSALVQRTDFTWKNPGFPQTDQHPVTLVTFKDAQAFITWAAQKTGRRLRLPTEAEFEYAARAGTTTPWYGASTAAAAQDLGWFKPNAPGGGTRPVGQKKPNAFGLFDMSGNVYQWCSDFYAPYAPGPATDPAATTPPGGSEPARRVLRGGSWLKDPARGRSAARYRNTPGSRNADNGFRVVADLGLPLLEQPRGARSTSDISTQGRGVQGRGGESNGDVLHKPKTDTGSKVLIGISIALLVGVPLFLVTIVLIGINRRKKFAAQLPGNLQVTATPAADGFWLRASGPSEGARVHYQCRVGNNPIANVVTLSGSLDTFVYTGGFPSQIVIRQVVPAARPASSWSGGGGSPGGSGYRGSGHASSGNADAYATSAAWGATQQDAWNSSSNTSSSSSEPFAGYPSAY</sequence>
<dbReference type="AlphaFoldDB" id="A0A017T9B0"/>
<dbReference type="Pfam" id="PF03781">
    <property type="entry name" value="FGE-sulfatase"/>
    <property type="match status" value="1"/>
</dbReference>
<name>A0A017T9B0_9BACT</name>
<dbReference type="InterPro" id="IPR051043">
    <property type="entry name" value="Sulfatase_Mod_Factor_Kinase"/>
</dbReference>
<organism evidence="4 5">
    <name type="scientific">Chondromyces apiculatus DSM 436</name>
    <dbReference type="NCBI Taxonomy" id="1192034"/>
    <lineage>
        <taxon>Bacteria</taxon>
        <taxon>Pseudomonadati</taxon>
        <taxon>Myxococcota</taxon>
        <taxon>Polyangia</taxon>
        <taxon>Polyangiales</taxon>
        <taxon>Polyangiaceae</taxon>
        <taxon>Chondromyces</taxon>
    </lineage>
</organism>